<dbReference type="PANTHER" id="PTHR21191">
    <property type="entry name" value="AQUAPORIN"/>
    <property type="match status" value="1"/>
</dbReference>
<keyword evidence="5" id="KW-0677">Repeat</keyword>
<organism evidence="9 10">
    <name type="scientific">Coilia grayii</name>
    <name type="common">Gray's grenadier anchovy</name>
    <dbReference type="NCBI Taxonomy" id="363190"/>
    <lineage>
        <taxon>Eukaryota</taxon>
        <taxon>Metazoa</taxon>
        <taxon>Chordata</taxon>
        <taxon>Craniata</taxon>
        <taxon>Vertebrata</taxon>
        <taxon>Euteleostomi</taxon>
        <taxon>Actinopterygii</taxon>
        <taxon>Neopterygii</taxon>
        <taxon>Teleostei</taxon>
        <taxon>Clupei</taxon>
        <taxon>Clupeiformes</taxon>
        <taxon>Clupeoidei</taxon>
        <taxon>Engraulidae</taxon>
        <taxon>Coilinae</taxon>
        <taxon>Coilia</taxon>
    </lineage>
</organism>
<reference evidence="9 10" key="1">
    <citation type="submission" date="2024-09" db="EMBL/GenBank/DDBJ databases">
        <title>A chromosome-level genome assembly of Gray's grenadier anchovy, Coilia grayii.</title>
        <authorList>
            <person name="Fu Z."/>
        </authorList>
    </citation>
    <scope>NUCLEOTIDE SEQUENCE [LARGE SCALE GENOMIC DNA]</scope>
    <source>
        <strain evidence="9">G4</strain>
        <tissue evidence="9">Muscle</tissue>
    </source>
</reference>
<dbReference type="FunFam" id="1.20.1080.10:FF:000018">
    <property type="entry name" value="Aquaporin"/>
    <property type="match status" value="1"/>
</dbReference>
<evidence type="ECO:0000313" key="10">
    <source>
        <dbReference type="Proteomes" id="UP001591681"/>
    </source>
</evidence>
<evidence type="ECO:0000256" key="5">
    <source>
        <dbReference type="ARBA" id="ARBA00022737"/>
    </source>
</evidence>
<dbReference type="InterPro" id="IPR023265">
    <property type="entry name" value="Aquaporin_12"/>
</dbReference>
<evidence type="ECO:0000256" key="1">
    <source>
        <dbReference type="ARBA" id="ARBA00004141"/>
    </source>
</evidence>
<dbReference type="InterPro" id="IPR016697">
    <property type="entry name" value="Aquaporin_11/12"/>
</dbReference>
<dbReference type="InterPro" id="IPR023271">
    <property type="entry name" value="Aquaporin-like"/>
</dbReference>
<keyword evidence="7 8" id="KW-0472">Membrane</keyword>
<sequence>MSDLNVTLGYFLSVLGLSALLGVSLRRRGGAWAVLEELPASLALAACRLEVHAIEELGGWAGGLGPDVTLTLLFLTLLAHTASFPVATGNPCASLQQLLLLRASPHPTLLRLLLQLCGAHLALLLAGRYWALELSDMHMIRNLMGAECSSSLRTSPLQGAAAEMATSFCLHLLMLHLQPRPTLLRVPLIALTHTLLTHTANSYSSGFANPSLAYAVTFHCPGFSFLQYMLVYWSGPLAGMVLAVFFYMGHIPKLFSRNLLYSQKGRFRVPKRKESGEPREKSS</sequence>
<accession>A0ABD1JR22</accession>
<evidence type="ECO:0000256" key="8">
    <source>
        <dbReference type="PIRNR" id="PIRNR017529"/>
    </source>
</evidence>
<evidence type="ECO:0000256" key="2">
    <source>
        <dbReference type="ARBA" id="ARBA00005900"/>
    </source>
</evidence>
<evidence type="ECO:0000313" key="9">
    <source>
        <dbReference type="EMBL" id="KAL2089321.1"/>
    </source>
</evidence>
<proteinExistence type="inferred from homology"/>
<name>A0ABD1JR22_9TELE</name>
<keyword evidence="3" id="KW-0813">Transport</keyword>
<dbReference type="Proteomes" id="UP001591681">
    <property type="component" value="Unassembled WGS sequence"/>
</dbReference>
<dbReference type="GO" id="GO:0016020">
    <property type="term" value="C:membrane"/>
    <property type="evidence" value="ECO:0007669"/>
    <property type="project" value="UniProtKB-SubCell"/>
</dbReference>
<dbReference type="PIRSF" id="PIRSF017529">
    <property type="entry name" value="Aquaporin_11/12"/>
    <property type="match status" value="1"/>
</dbReference>
<dbReference type="EMBL" id="JBHFQA010000012">
    <property type="protein sequence ID" value="KAL2089321.1"/>
    <property type="molecule type" value="Genomic_DNA"/>
</dbReference>
<evidence type="ECO:0000256" key="3">
    <source>
        <dbReference type="ARBA" id="ARBA00022448"/>
    </source>
</evidence>
<keyword evidence="6 8" id="KW-1133">Transmembrane helix</keyword>
<evidence type="ECO:0000256" key="6">
    <source>
        <dbReference type="ARBA" id="ARBA00022989"/>
    </source>
</evidence>
<dbReference type="AlphaFoldDB" id="A0ABD1JR22"/>
<dbReference type="PANTHER" id="PTHR21191:SF8">
    <property type="entry name" value="AQUAPORIN-12A-RELATED"/>
    <property type="match status" value="1"/>
</dbReference>
<feature type="transmembrane region" description="Helical" evidence="8">
    <location>
        <begin position="230"/>
        <end position="248"/>
    </location>
</feature>
<keyword evidence="10" id="KW-1185">Reference proteome</keyword>
<dbReference type="PRINTS" id="PR02025">
    <property type="entry name" value="AQUAPORIN12"/>
</dbReference>
<comment type="similarity">
    <text evidence="2">Belongs to the MIP/aquaporin (TC 1.A.8) family. AQP11/AQP12 subfamily.</text>
</comment>
<comment type="caution">
    <text evidence="9">The sequence shown here is derived from an EMBL/GenBank/DDBJ whole genome shotgun (WGS) entry which is preliminary data.</text>
</comment>
<evidence type="ECO:0000256" key="4">
    <source>
        <dbReference type="ARBA" id="ARBA00022692"/>
    </source>
</evidence>
<comment type="caution">
    <text evidence="8">Lacks conserved residue(s) required for the propagation of feature annotation.</text>
</comment>
<protein>
    <recommendedName>
        <fullName evidence="8">Aquaporin</fullName>
    </recommendedName>
</protein>
<dbReference type="Gene3D" id="1.20.1080.10">
    <property type="entry name" value="Glycerol uptake facilitator protein"/>
    <property type="match status" value="1"/>
</dbReference>
<dbReference type="InterPro" id="IPR051883">
    <property type="entry name" value="AQP11/12_channel"/>
</dbReference>
<dbReference type="SUPFAM" id="SSF81338">
    <property type="entry name" value="Aquaporin-like"/>
    <property type="match status" value="1"/>
</dbReference>
<feature type="transmembrane region" description="Helical" evidence="8">
    <location>
        <begin position="109"/>
        <end position="131"/>
    </location>
</feature>
<gene>
    <name evidence="9" type="ORF">ACEWY4_014009</name>
</gene>
<comment type="subcellular location">
    <subcellularLocation>
        <location evidence="1">Membrane</location>
        <topology evidence="1">Multi-pass membrane protein</topology>
    </subcellularLocation>
</comment>
<feature type="transmembrane region" description="Helical" evidence="8">
    <location>
        <begin position="6"/>
        <end position="25"/>
    </location>
</feature>
<evidence type="ECO:0000256" key="7">
    <source>
        <dbReference type="ARBA" id="ARBA00023136"/>
    </source>
</evidence>
<keyword evidence="4 8" id="KW-0812">Transmembrane</keyword>